<dbReference type="Proteomes" id="UP000185657">
    <property type="component" value="Unassembled WGS sequence"/>
</dbReference>
<proteinExistence type="inferred from homology"/>
<name>A0A162SS29_9BURK</name>
<dbReference type="KEGG" id="hyl:LPB072_01730"/>
<dbReference type="PANTHER" id="PTHR38459">
    <property type="entry name" value="PROPHAGE BACTOPRENOL-LINKED GLUCOSE TRANSLOCASE HOMOLOG"/>
    <property type="match status" value="1"/>
</dbReference>
<reference evidence="9 10" key="1">
    <citation type="submission" date="2016-02" db="EMBL/GenBank/DDBJ databases">
        <title>Draft genome sequence of Hydrogenophaga sp. LPB0072.</title>
        <authorList>
            <person name="Shin S.-K."/>
            <person name="Yi H."/>
        </authorList>
    </citation>
    <scope>NUCLEOTIDE SEQUENCE [LARGE SCALE GENOMIC DNA]</scope>
    <source>
        <strain evidence="9 10">LPB0072</strain>
    </source>
</reference>
<gene>
    <name evidence="8" type="ORF">LPB072_01730</name>
    <name evidence="9" type="ORF">LPB72_19990</name>
</gene>
<organism evidence="8 11">
    <name type="scientific">Hydrogenophaga crassostreae</name>
    <dbReference type="NCBI Taxonomy" id="1763535"/>
    <lineage>
        <taxon>Bacteria</taxon>
        <taxon>Pseudomonadati</taxon>
        <taxon>Pseudomonadota</taxon>
        <taxon>Betaproteobacteria</taxon>
        <taxon>Burkholderiales</taxon>
        <taxon>Comamonadaceae</taxon>
        <taxon>Hydrogenophaga</taxon>
    </lineage>
</organism>
<dbReference type="RefSeq" id="WP_066095312.1">
    <property type="nucleotide sequence ID" value="NZ_CP017476.1"/>
</dbReference>
<dbReference type="InterPro" id="IPR051401">
    <property type="entry name" value="GtrA_CellWall_Glycosyl"/>
</dbReference>
<feature type="transmembrane region" description="Helical" evidence="6">
    <location>
        <begin position="68"/>
        <end position="90"/>
    </location>
</feature>
<sequence>MLKKNLVRFAIAGSLNTGLFYALYVLLVYIGIPYGIALAIEYGVGTVSGYFLSKYWTFSDRAATSNGFLQYSAAYVALYFLNVAVLGILVETGVFGPIGGQVVALLATISLSFLAQRYWIFSHKKVKD</sequence>
<evidence type="ECO:0000313" key="9">
    <source>
        <dbReference type="EMBL" id="OAD39859.1"/>
    </source>
</evidence>
<keyword evidence="4 6" id="KW-1133">Transmembrane helix</keyword>
<comment type="subcellular location">
    <subcellularLocation>
        <location evidence="1">Membrane</location>
        <topology evidence="1">Multi-pass membrane protein</topology>
    </subcellularLocation>
</comment>
<dbReference type="Pfam" id="PF04138">
    <property type="entry name" value="GtrA_DPMS_TM"/>
    <property type="match status" value="1"/>
</dbReference>
<dbReference type="STRING" id="1763535.LPB072_01730"/>
<dbReference type="EMBL" id="LVWD01000037">
    <property type="protein sequence ID" value="OAD39859.1"/>
    <property type="molecule type" value="Genomic_DNA"/>
</dbReference>
<dbReference type="AlphaFoldDB" id="A0A162SS29"/>
<dbReference type="EMBL" id="CP017476">
    <property type="protein sequence ID" value="AOW11767.1"/>
    <property type="molecule type" value="Genomic_DNA"/>
</dbReference>
<evidence type="ECO:0000256" key="4">
    <source>
        <dbReference type="ARBA" id="ARBA00022989"/>
    </source>
</evidence>
<dbReference type="PANTHER" id="PTHR38459:SF1">
    <property type="entry name" value="PROPHAGE BACTOPRENOL-LINKED GLUCOSE TRANSLOCASE HOMOLOG"/>
    <property type="match status" value="1"/>
</dbReference>
<dbReference type="Proteomes" id="UP000185680">
    <property type="component" value="Chromosome"/>
</dbReference>
<keyword evidence="10" id="KW-1185">Reference proteome</keyword>
<feature type="transmembrane region" description="Helical" evidence="6">
    <location>
        <begin position="36"/>
        <end position="56"/>
    </location>
</feature>
<comment type="similarity">
    <text evidence="2">Belongs to the GtrA family.</text>
</comment>
<keyword evidence="5 6" id="KW-0472">Membrane</keyword>
<protein>
    <recommendedName>
        <fullName evidence="7">GtrA/DPMS transmembrane domain-containing protein</fullName>
    </recommendedName>
</protein>
<feature type="transmembrane region" description="Helical" evidence="6">
    <location>
        <begin position="7"/>
        <end position="30"/>
    </location>
</feature>
<evidence type="ECO:0000256" key="5">
    <source>
        <dbReference type="ARBA" id="ARBA00023136"/>
    </source>
</evidence>
<dbReference type="GO" id="GO:0005886">
    <property type="term" value="C:plasma membrane"/>
    <property type="evidence" value="ECO:0007669"/>
    <property type="project" value="TreeGrafter"/>
</dbReference>
<evidence type="ECO:0000256" key="3">
    <source>
        <dbReference type="ARBA" id="ARBA00022692"/>
    </source>
</evidence>
<accession>A0A162SS29</accession>
<dbReference type="InterPro" id="IPR007267">
    <property type="entry name" value="GtrA_DPMS_TM"/>
</dbReference>
<reference evidence="8 11" key="2">
    <citation type="submission" date="2016-10" db="EMBL/GenBank/DDBJ databases">
        <title>Hydorgenophaga sp. LPB0072 isolated from gastropod.</title>
        <authorList>
            <person name="Kim E."/>
            <person name="Yi H."/>
        </authorList>
    </citation>
    <scope>NUCLEOTIDE SEQUENCE [LARGE SCALE GENOMIC DNA]</scope>
    <source>
        <strain evidence="8 11">LPB0072</strain>
    </source>
</reference>
<evidence type="ECO:0000256" key="2">
    <source>
        <dbReference type="ARBA" id="ARBA00009399"/>
    </source>
</evidence>
<dbReference type="GO" id="GO:0000271">
    <property type="term" value="P:polysaccharide biosynthetic process"/>
    <property type="evidence" value="ECO:0007669"/>
    <property type="project" value="InterPro"/>
</dbReference>
<evidence type="ECO:0000259" key="7">
    <source>
        <dbReference type="Pfam" id="PF04138"/>
    </source>
</evidence>
<evidence type="ECO:0000313" key="8">
    <source>
        <dbReference type="EMBL" id="AOW11767.1"/>
    </source>
</evidence>
<feature type="transmembrane region" description="Helical" evidence="6">
    <location>
        <begin position="102"/>
        <end position="120"/>
    </location>
</feature>
<evidence type="ECO:0000313" key="10">
    <source>
        <dbReference type="Proteomes" id="UP000185657"/>
    </source>
</evidence>
<dbReference type="OrthoDB" id="9801620at2"/>
<evidence type="ECO:0000256" key="6">
    <source>
        <dbReference type="SAM" id="Phobius"/>
    </source>
</evidence>
<feature type="domain" description="GtrA/DPMS transmembrane" evidence="7">
    <location>
        <begin position="8"/>
        <end position="121"/>
    </location>
</feature>
<evidence type="ECO:0000256" key="1">
    <source>
        <dbReference type="ARBA" id="ARBA00004141"/>
    </source>
</evidence>
<evidence type="ECO:0000313" key="11">
    <source>
        <dbReference type="Proteomes" id="UP000185680"/>
    </source>
</evidence>
<keyword evidence="3 6" id="KW-0812">Transmembrane</keyword>